<dbReference type="GO" id="GO:0006914">
    <property type="term" value="P:autophagy"/>
    <property type="evidence" value="ECO:0007669"/>
    <property type="project" value="TreeGrafter"/>
</dbReference>
<dbReference type="PANTHER" id="PTHR12894:SF27">
    <property type="entry name" value="TRANSFORMING GROWTH FACTOR-BETA RECEPTOR-ASSOCIATED PROTEIN 1"/>
    <property type="match status" value="1"/>
</dbReference>
<sequence length="863" mass="99092">MEKFHSTVLLPWPYDHEVTAAVWEIGSLYVGTSSGYIYRFNSSDLKKTILEIPKDTLKLSSKQINVMYLMNNCLLVFCDGTIYNVTKNLSAKSETEVKSATSVCEKLSSSDTNSHGDKSRYIAVASIQAISIYKFDIYLEFVKVIPVSSTHIVSITWVNDVIAYVSKTGYYSVNINTFTENIISDVLDKGHLLALSPAMDDEIMIICQNNIGIFYNLKADRISNRNTISWKPELVQIGTYPPYMIGVSSDGSVEIYGIRTQKLYQTLHVGNFKKLIILHDHEFVISTTDTALFGFYSGDYYTQLLSLFGYKKIKEALELFNIYSQEDCNFEAETKLFHLSAGLVYFSNLEFARAFQHFTIGPPDLNYLLNFWSDYIPTVDYQLEIPYGLDSLASKPIAIHEFINSKIKESEAKLDVSALKSLANSCVASFLLEQRKQIRPLDQMTRIDTLCFMLLAESDDERYKLFCYPDRFLNYVNQDISQEFLTKINRLDIVAQLLFGTGNFLRASEIISTIEVDTVNIEIFAKCIIEMANYFESLDKIHSLRSGQKEPIQLQPMQLELKSRIEYYLTILLRNVKLSPNVVSSVFRYQRIFAIFTIDEILTIFNQARTYNHSQYICEMITHFLEAFVASDVTSPGKEAILASHYLENAINGQRKEIDRLLSFIENNVTHLSEWLERVHSNQIVDFTKIKSCTIFQSEIISVASNGIIANHNQSFRDMIKMDTRFITLLGFPSKEIMLESYSLCYYNEPSGKKPFLTNRLHWIEMSILPAKFIAHEVGPSYDIFHLLLKVLLSEDMNNFAEKLLDKYSRTQVFDPLEVLKILPDDMELTKVSRYFLHAYKVITGRINMSKIQLGLEFGRQKS</sequence>
<name>A0A1R4A9Y0_BABMR</name>
<dbReference type="GO" id="GO:0005737">
    <property type="term" value="C:cytoplasm"/>
    <property type="evidence" value="ECO:0007669"/>
    <property type="project" value="UniProtKB-SubCell"/>
</dbReference>
<dbReference type="InterPro" id="IPR032914">
    <property type="entry name" value="Vam6/VPS39/TRAP1"/>
</dbReference>
<reference evidence="6 7" key="1">
    <citation type="journal article" date="2012" name="Nucleic Acids Res.">
        <title>Sequencing of the smallest Apicomplexan genome from the human pathogen Babesia microti.</title>
        <authorList>
            <person name="Cornillot E."/>
            <person name="Hadj-Kaddour K."/>
            <person name="Dassouli A."/>
            <person name="Noel B."/>
            <person name="Ranwez V."/>
            <person name="Vacherie B."/>
            <person name="Augagneur Y."/>
            <person name="Bres V."/>
            <person name="Duclos A."/>
            <person name="Randazzo S."/>
            <person name="Carcy B."/>
            <person name="Debierre-Grockiego F."/>
            <person name="Delbecq S."/>
            <person name="Moubri-Menage K."/>
            <person name="Shams-Eldin H."/>
            <person name="Usmani-Brown S."/>
            <person name="Bringaud F."/>
            <person name="Wincker P."/>
            <person name="Vivares C.P."/>
            <person name="Schwarz R.T."/>
            <person name="Schetters T.P."/>
            <person name="Krause P.J."/>
            <person name="Gorenflot A."/>
            <person name="Berry V."/>
            <person name="Barbe V."/>
            <person name="Ben Mamoun C."/>
        </authorList>
    </citation>
    <scope>NUCLEOTIDE SEQUENCE [LARGE SCALE GENOMIC DNA]</scope>
    <source>
        <strain evidence="6 7">RI</strain>
    </source>
</reference>
<dbReference type="SUPFAM" id="SSF50998">
    <property type="entry name" value="Quinoprotein alcohol dehydrogenase-like"/>
    <property type="match status" value="1"/>
</dbReference>
<keyword evidence="2" id="KW-0813">Transport</keyword>
<accession>A0A1R4A9Y0</accession>
<keyword evidence="3" id="KW-0963">Cytoplasm</keyword>
<dbReference type="OrthoDB" id="5325112at2759"/>
<feature type="domain" description="CNH" evidence="5">
    <location>
        <begin position="15"/>
        <end position="282"/>
    </location>
</feature>
<dbReference type="GO" id="GO:0016020">
    <property type="term" value="C:membrane"/>
    <property type="evidence" value="ECO:0007669"/>
    <property type="project" value="TreeGrafter"/>
</dbReference>
<evidence type="ECO:0000256" key="1">
    <source>
        <dbReference type="ARBA" id="ARBA00004496"/>
    </source>
</evidence>
<reference evidence="6 7" key="3">
    <citation type="journal article" date="2016" name="Sci. Rep.">
        <title>Genome-wide diversity and gene expression profiling of Babesia microti isolates identify polymorphic genes that mediate host-pathogen interactions.</title>
        <authorList>
            <person name="Silva J.C."/>
            <person name="Cornillot E."/>
            <person name="McCracken C."/>
            <person name="Usmani-Brown S."/>
            <person name="Dwivedi A."/>
            <person name="Ifeonu O.O."/>
            <person name="Crabtree J."/>
            <person name="Gotia H.T."/>
            <person name="Virji A.Z."/>
            <person name="Reynes C."/>
            <person name="Colinge J."/>
            <person name="Kumar V."/>
            <person name="Lawres L."/>
            <person name="Pazzi J.E."/>
            <person name="Pablo J.V."/>
            <person name="Hung C."/>
            <person name="Brancato J."/>
            <person name="Kumari P."/>
            <person name="Orvis J."/>
            <person name="Tretina K."/>
            <person name="Chibucos M."/>
            <person name="Ott S."/>
            <person name="Sadzewicz L."/>
            <person name="Sengamalay N."/>
            <person name="Shetty A.C."/>
            <person name="Su Q."/>
            <person name="Tallon L."/>
            <person name="Fraser C.M."/>
            <person name="Frutos R."/>
            <person name="Molina D.M."/>
            <person name="Krause P.J."/>
            <person name="Ben Mamoun C."/>
        </authorList>
    </citation>
    <scope>NUCLEOTIDE SEQUENCE [LARGE SCALE GENOMIC DNA]</scope>
    <source>
        <strain evidence="6 7">RI</strain>
    </source>
</reference>
<dbReference type="GeneID" id="24423900"/>
<dbReference type="PROSITE" id="PS50219">
    <property type="entry name" value="CNH"/>
    <property type="match status" value="1"/>
</dbReference>
<evidence type="ECO:0000256" key="3">
    <source>
        <dbReference type="ARBA" id="ARBA00022490"/>
    </source>
</evidence>
<dbReference type="PANTHER" id="PTHR12894">
    <property type="entry name" value="CNH DOMAIN CONTAINING"/>
    <property type="match status" value="1"/>
</dbReference>
<gene>
    <name evidence="6" type="ORF">BMR1_02g00550</name>
</gene>
<dbReference type="InterPro" id="IPR001180">
    <property type="entry name" value="CNH_dom"/>
</dbReference>
<evidence type="ECO:0000256" key="2">
    <source>
        <dbReference type="ARBA" id="ARBA00022448"/>
    </source>
</evidence>
<comment type="subcellular location">
    <subcellularLocation>
        <location evidence="1">Cytoplasm</location>
    </subcellularLocation>
</comment>
<dbReference type="EMBL" id="FO082872">
    <property type="protein sequence ID" value="SJK85818.1"/>
    <property type="molecule type" value="Genomic_DNA"/>
</dbReference>
<dbReference type="AlphaFoldDB" id="A0A1R4A9Y0"/>
<protein>
    <submittedName>
        <fullName evidence="6">Vacuolar protein sorting-associated protein 3, putative (VPS3)</fullName>
    </submittedName>
</protein>
<dbReference type="Pfam" id="PF00780">
    <property type="entry name" value="CNH"/>
    <property type="match status" value="1"/>
</dbReference>
<dbReference type="VEuPathDB" id="PiroplasmaDB:BMR1_02g00550"/>
<dbReference type="KEGG" id="bmic:BMR1_02g00550"/>
<dbReference type="RefSeq" id="XP_021338037.1">
    <property type="nucleotide sequence ID" value="XM_021483072.1"/>
</dbReference>
<dbReference type="InterPro" id="IPR011047">
    <property type="entry name" value="Quinoprotein_ADH-like_sf"/>
</dbReference>
<evidence type="ECO:0000259" key="5">
    <source>
        <dbReference type="PROSITE" id="PS50219"/>
    </source>
</evidence>
<organism evidence="6 7">
    <name type="scientific">Babesia microti (strain RI)</name>
    <dbReference type="NCBI Taxonomy" id="1133968"/>
    <lineage>
        <taxon>Eukaryota</taxon>
        <taxon>Sar</taxon>
        <taxon>Alveolata</taxon>
        <taxon>Apicomplexa</taxon>
        <taxon>Aconoidasida</taxon>
        <taxon>Piroplasmida</taxon>
        <taxon>Babesiidae</taxon>
        <taxon>Babesia</taxon>
    </lineage>
</organism>
<evidence type="ECO:0000313" key="7">
    <source>
        <dbReference type="Proteomes" id="UP000002899"/>
    </source>
</evidence>
<dbReference type="Proteomes" id="UP000002899">
    <property type="component" value="Chromosome II"/>
</dbReference>
<keyword evidence="7" id="KW-1185">Reference proteome</keyword>
<proteinExistence type="predicted"/>
<dbReference type="GO" id="GO:0034058">
    <property type="term" value="P:endosomal vesicle fusion"/>
    <property type="evidence" value="ECO:0007669"/>
    <property type="project" value="TreeGrafter"/>
</dbReference>
<evidence type="ECO:0000256" key="4">
    <source>
        <dbReference type="ARBA" id="ARBA00022927"/>
    </source>
</evidence>
<dbReference type="GO" id="GO:0015031">
    <property type="term" value="P:protein transport"/>
    <property type="evidence" value="ECO:0007669"/>
    <property type="project" value="UniProtKB-KW"/>
</dbReference>
<evidence type="ECO:0000313" key="6">
    <source>
        <dbReference type="EMBL" id="SJK85818.1"/>
    </source>
</evidence>
<keyword evidence="4" id="KW-0653">Protein transport</keyword>
<reference evidence="6 7" key="2">
    <citation type="journal article" date="2013" name="PLoS ONE">
        <title>Whole genome mapping and re-organization of the nuclear and mitochondrial genomes of Babesia microti isolates.</title>
        <authorList>
            <person name="Cornillot E."/>
            <person name="Dassouli A."/>
            <person name="Garg A."/>
            <person name="Pachikara N."/>
            <person name="Randazzo S."/>
            <person name="Depoix D."/>
            <person name="Carcy B."/>
            <person name="Delbecq S."/>
            <person name="Frutos R."/>
            <person name="Silva J.C."/>
            <person name="Sutton R."/>
            <person name="Krause P.J."/>
            <person name="Mamoun C.B."/>
        </authorList>
    </citation>
    <scope>NUCLEOTIDE SEQUENCE [LARGE SCALE GENOMIC DNA]</scope>
    <source>
        <strain evidence="6 7">RI</strain>
    </source>
</reference>